<evidence type="ECO:0000256" key="3">
    <source>
        <dbReference type="SAM" id="Coils"/>
    </source>
</evidence>
<reference evidence="6 7" key="1">
    <citation type="submission" date="2018-04" db="EMBL/GenBank/DDBJ databases">
        <title>The genome of golden apple snail Pomacea canaliculata provides insight into stress tolerance and invasive adaptation.</title>
        <authorList>
            <person name="Liu C."/>
            <person name="Liu B."/>
            <person name="Ren Y."/>
            <person name="Zhang Y."/>
            <person name="Wang H."/>
            <person name="Li S."/>
            <person name="Jiang F."/>
            <person name="Yin L."/>
            <person name="Zhang G."/>
            <person name="Qian W."/>
            <person name="Fan W."/>
        </authorList>
    </citation>
    <scope>NUCLEOTIDE SEQUENCE [LARGE SCALE GENOMIC DNA]</scope>
    <source>
        <strain evidence="6">SZHN2017</strain>
        <tissue evidence="6">Muscle</tissue>
    </source>
</reference>
<dbReference type="SUPFAM" id="SSF56487">
    <property type="entry name" value="SRCR-like"/>
    <property type="match status" value="1"/>
</dbReference>
<dbReference type="Proteomes" id="UP000245119">
    <property type="component" value="Linkage Group LG2"/>
</dbReference>
<dbReference type="OrthoDB" id="10066015at2759"/>
<feature type="chain" id="PRO_5015704934" description="SRCR domain-containing protein" evidence="4">
    <location>
        <begin position="22"/>
        <end position="300"/>
    </location>
</feature>
<feature type="domain" description="SRCR" evidence="5">
    <location>
        <begin position="257"/>
        <end position="299"/>
    </location>
</feature>
<feature type="signal peptide" evidence="4">
    <location>
        <begin position="1"/>
        <end position="21"/>
    </location>
</feature>
<keyword evidence="7" id="KW-1185">Reference proteome</keyword>
<dbReference type="SMART" id="SM00202">
    <property type="entry name" value="SR"/>
    <property type="match status" value="1"/>
</dbReference>
<feature type="coiled-coil region" evidence="3">
    <location>
        <begin position="175"/>
        <end position="230"/>
    </location>
</feature>
<keyword evidence="4" id="KW-0732">Signal</keyword>
<dbReference type="PROSITE" id="PS50287">
    <property type="entry name" value="SRCR_2"/>
    <property type="match status" value="1"/>
</dbReference>
<dbReference type="Gene3D" id="3.10.250.10">
    <property type="entry name" value="SRCR-like domain"/>
    <property type="match status" value="1"/>
</dbReference>
<evidence type="ECO:0000256" key="1">
    <source>
        <dbReference type="ARBA" id="ARBA00023157"/>
    </source>
</evidence>
<dbReference type="GO" id="GO:0005615">
    <property type="term" value="C:extracellular space"/>
    <property type="evidence" value="ECO:0007669"/>
    <property type="project" value="TreeGrafter"/>
</dbReference>
<dbReference type="InterPro" id="IPR001190">
    <property type="entry name" value="SRCR"/>
</dbReference>
<dbReference type="GO" id="GO:0016020">
    <property type="term" value="C:membrane"/>
    <property type="evidence" value="ECO:0007669"/>
    <property type="project" value="InterPro"/>
</dbReference>
<dbReference type="AlphaFoldDB" id="A0A2T7PSV1"/>
<comment type="caution">
    <text evidence="6">The sequence shown here is derived from an EMBL/GenBank/DDBJ whole genome shotgun (WGS) entry which is preliminary data.</text>
</comment>
<evidence type="ECO:0000256" key="2">
    <source>
        <dbReference type="PROSITE-ProRule" id="PRU00196"/>
    </source>
</evidence>
<dbReference type="InterPro" id="IPR036772">
    <property type="entry name" value="SRCR-like_dom_sf"/>
</dbReference>
<dbReference type="STRING" id="400727.A0A2T7PSV1"/>
<evidence type="ECO:0000313" key="7">
    <source>
        <dbReference type="Proteomes" id="UP000245119"/>
    </source>
</evidence>
<dbReference type="InterPro" id="IPR050912">
    <property type="entry name" value="LOX-like_protein"/>
</dbReference>
<dbReference type="PANTHER" id="PTHR45817">
    <property type="entry name" value="LYSYL OXIDASE-LIKE-RELATED"/>
    <property type="match status" value="1"/>
</dbReference>
<dbReference type="PANTHER" id="PTHR45817:SF4">
    <property type="entry name" value="LYSYL OXIDASE-LIKE-RELATED"/>
    <property type="match status" value="1"/>
</dbReference>
<organism evidence="6 7">
    <name type="scientific">Pomacea canaliculata</name>
    <name type="common">Golden apple snail</name>
    <dbReference type="NCBI Taxonomy" id="400727"/>
    <lineage>
        <taxon>Eukaryota</taxon>
        <taxon>Metazoa</taxon>
        <taxon>Spiralia</taxon>
        <taxon>Lophotrochozoa</taxon>
        <taxon>Mollusca</taxon>
        <taxon>Gastropoda</taxon>
        <taxon>Caenogastropoda</taxon>
        <taxon>Architaenioglossa</taxon>
        <taxon>Ampullarioidea</taxon>
        <taxon>Ampullariidae</taxon>
        <taxon>Pomacea</taxon>
    </lineage>
</organism>
<proteinExistence type="predicted"/>
<keyword evidence="3" id="KW-0175">Coiled coil</keyword>
<name>A0A2T7PSV1_POMCA</name>
<evidence type="ECO:0000256" key="4">
    <source>
        <dbReference type="SAM" id="SignalP"/>
    </source>
</evidence>
<comment type="caution">
    <text evidence="2">Lacks conserved residue(s) required for the propagation of feature annotation.</text>
</comment>
<gene>
    <name evidence="6" type="ORF">C0Q70_03485</name>
</gene>
<dbReference type="GO" id="GO:0004720">
    <property type="term" value="F:protein-lysine 6-oxidase activity"/>
    <property type="evidence" value="ECO:0007669"/>
    <property type="project" value="TreeGrafter"/>
</dbReference>
<evidence type="ECO:0000259" key="5">
    <source>
        <dbReference type="PROSITE" id="PS50287"/>
    </source>
</evidence>
<dbReference type="EMBL" id="PZQS01000002">
    <property type="protein sequence ID" value="PVD36501.1"/>
    <property type="molecule type" value="Genomic_DNA"/>
</dbReference>
<dbReference type="Pfam" id="PF00530">
    <property type="entry name" value="SRCR"/>
    <property type="match status" value="1"/>
</dbReference>
<feature type="disulfide bond" evidence="2">
    <location>
        <begin position="268"/>
        <end position="278"/>
    </location>
</feature>
<evidence type="ECO:0000313" key="6">
    <source>
        <dbReference type="EMBL" id="PVD36501.1"/>
    </source>
</evidence>
<keyword evidence="1 2" id="KW-1015">Disulfide bond</keyword>
<sequence length="300" mass="32222">MIKSKTSSVFVSLVSLVPAGGHPSLLATLVAGNYLMAPTTTQELSFLPTVGLRVSRVQQDQFGVYTVHVNINKGGASDTETRSVTISRPELPSAIGGHLTAHVQPRAVYREDTKQWHTTREETVSSSSYSNGTFYLTLPNPVEGGDYTCSLNSTHHTTACLNLNPALVNGAAVKVDSAQAQFAVLEGRLEALQEENRELRQTDRTLQQQVNTLQEQNANLTSQLQGQQLNPGTGDMCVECFSTTPVLLHIGTNYPAGEGPIQLDNVVCNGNEASIFACAHNPVGTSDCSHNEDVGLSCWP</sequence>
<accession>A0A2T7PSV1</accession>
<protein>
    <recommendedName>
        <fullName evidence="5">SRCR domain-containing protein</fullName>
    </recommendedName>
</protein>